<protein>
    <recommendedName>
        <fullName evidence="3">DUF4283 domain-containing protein</fullName>
    </recommendedName>
</protein>
<proteinExistence type="predicted"/>
<dbReference type="EMBL" id="JABEZX010000001">
    <property type="protein sequence ID" value="MBA0549351.1"/>
    <property type="molecule type" value="Genomic_DNA"/>
</dbReference>
<comment type="caution">
    <text evidence="1">The sequence shown here is derived from an EMBL/GenBank/DDBJ whole genome shotgun (WGS) entry which is preliminary data.</text>
</comment>
<sequence>GFKAWAIGKVMVEEKVNREAMYHVFKSLWFTKEEVNFIALKEGSILVRISNIPMDYMDRLIALEVGNAIGEVIAIDWCDRDGG</sequence>
<feature type="non-terminal residue" evidence="1">
    <location>
        <position position="83"/>
    </location>
</feature>
<name>A0A7J8LA78_9ROSI</name>
<dbReference type="Proteomes" id="UP000593572">
    <property type="component" value="Unassembled WGS sequence"/>
</dbReference>
<evidence type="ECO:0008006" key="3">
    <source>
        <dbReference type="Google" id="ProtNLM"/>
    </source>
</evidence>
<accession>A0A7J8LA78</accession>
<evidence type="ECO:0000313" key="1">
    <source>
        <dbReference type="EMBL" id="MBA0549351.1"/>
    </source>
</evidence>
<keyword evidence="2" id="KW-1185">Reference proteome</keyword>
<gene>
    <name evidence="1" type="ORF">Golob_020387</name>
</gene>
<evidence type="ECO:0000313" key="2">
    <source>
        <dbReference type="Proteomes" id="UP000593572"/>
    </source>
</evidence>
<organism evidence="1 2">
    <name type="scientific">Gossypium lobatum</name>
    <dbReference type="NCBI Taxonomy" id="34289"/>
    <lineage>
        <taxon>Eukaryota</taxon>
        <taxon>Viridiplantae</taxon>
        <taxon>Streptophyta</taxon>
        <taxon>Embryophyta</taxon>
        <taxon>Tracheophyta</taxon>
        <taxon>Spermatophyta</taxon>
        <taxon>Magnoliopsida</taxon>
        <taxon>eudicotyledons</taxon>
        <taxon>Gunneridae</taxon>
        <taxon>Pentapetalae</taxon>
        <taxon>rosids</taxon>
        <taxon>malvids</taxon>
        <taxon>Malvales</taxon>
        <taxon>Malvaceae</taxon>
        <taxon>Malvoideae</taxon>
        <taxon>Gossypium</taxon>
    </lineage>
</organism>
<reference evidence="1 2" key="1">
    <citation type="journal article" date="2019" name="Genome Biol. Evol.">
        <title>Insights into the evolution of the New World diploid cottons (Gossypium, subgenus Houzingenia) based on genome sequencing.</title>
        <authorList>
            <person name="Grover C.E."/>
            <person name="Arick M.A. 2nd"/>
            <person name="Thrash A."/>
            <person name="Conover J.L."/>
            <person name="Sanders W.S."/>
            <person name="Peterson D.G."/>
            <person name="Frelichowski J.E."/>
            <person name="Scheffler J.A."/>
            <person name="Scheffler B.E."/>
            <person name="Wendel J.F."/>
        </authorList>
    </citation>
    <scope>NUCLEOTIDE SEQUENCE [LARGE SCALE GENOMIC DNA]</scope>
    <source>
        <strain evidence="1">157</strain>
        <tissue evidence="1">Leaf</tissue>
    </source>
</reference>
<dbReference type="AlphaFoldDB" id="A0A7J8LA78"/>